<accession>A0AAW1QC00</accession>
<proteinExistence type="predicted"/>
<protein>
    <recommendedName>
        <fullName evidence="4">BZIP domain-containing protein</fullName>
    </recommendedName>
</protein>
<feature type="compositionally biased region" description="Polar residues" evidence="1">
    <location>
        <begin position="139"/>
        <end position="150"/>
    </location>
</feature>
<reference evidence="2 3" key="1">
    <citation type="journal article" date="2024" name="Nat. Commun.">
        <title>Phylogenomics reveals the evolutionary origins of lichenization in chlorophyte algae.</title>
        <authorList>
            <person name="Puginier C."/>
            <person name="Libourel C."/>
            <person name="Otte J."/>
            <person name="Skaloud P."/>
            <person name="Haon M."/>
            <person name="Grisel S."/>
            <person name="Petersen M."/>
            <person name="Berrin J.G."/>
            <person name="Delaux P.M."/>
            <person name="Dal Grande F."/>
            <person name="Keller J."/>
        </authorList>
    </citation>
    <scope>NUCLEOTIDE SEQUENCE [LARGE SCALE GENOMIC DNA]</scope>
    <source>
        <strain evidence="2 3">SAG 2043</strain>
    </source>
</reference>
<comment type="caution">
    <text evidence="2">The sequence shown here is derived from an EMBL/GenBank/DDBJ whole genome shotgun (WGS) entry which is preliminary data.</text>
</comment>
<dbReference type="AlphaFoldDB" id="A0AAW1QC00"/>
<feature type="region of interest" description="Disordered" evidence="1">
    <location>
        <begin position="77"/>
        <end position="161"/>
    </location>
</feature>
<name>A0AAW1QC00_9CHLO</name>
<dbReference type="EMBL" id="JALJOR010000004">
    <property type="protein sequence ID" value="KAK9818254.1"/>
    <property type="molecule type" value="Genomic_DNA"/>
</dbReference>
<sequence length="182" mass="20131">MQALRGTALSAASSTDGSQYVVVNFYHLTDVASPNKGAYQGCCCTACVEAPRLLRPLKDQGYYGAWGNYSDGRNAERAMAEGRGSRRLTRRRQRMERLREKNREAKEERMARRSMVKAALRALEDPEHAQDPASPLEARQQSANGQQDSAPSDDRSARLAELRKRLARTKLAADAQVAATCS</sequence>
<evidence type="ECO:0000313" key="3">
    <source>
        <dbReference type="Proteomes" id="UP001489004"/>
    </source>
</evidence>
<evidence type="ECO:0008006" key="4">
    <source>
        <dbReference type="Google" id="ProtNLM"/>
    </source>
</evidence>
<feature type="compositionally biased region" description="Basic and acidic residues" evidence="1">
    <location>
        <begin position="95"/>
        <end position="111"/>
    </location>
</feature>
<evidence type="ECO:0000313" key="2">
    <source>
        <dbReference type="EMBL" id="KAK9818254.1"/>
    </source>
</evidence>
<evidence type="ECO:0000256" key="1">
    <source>
        <dbReference type="SAM" id="MobiDB-lite"/>
    </source>
</evidence>
<keyword evidence="3" id="KW-1185">Reference proteome</keyword>
<feature type="compositionally biased region" description="Basic and acidic residues" evidence="1">
    <location>
        <begin position="152"/>
        <end position="161"/>
    </location>
</feature>
<feature type="compositionally biased region" description="Basic residues" evidence="1">
    <location>
        <begin position="85"/>
        <end position="94"/>
    </location>
</feature>
<gene>
    <name evidence="2" type="ORF">WJX72_009661</name>
</gene>
<organism evidence="2 3">
    <name type="scientific">[Myrmecia] bisecta</name>
    <dbReference type="NCBI Taxonomy" id="41462"/>
    <lineage>
        <taxon>Eukaryota</taxon>
        <taxon>Viridiplantae</taxon>
        <taxon>Chlorophyta</taxon>
        <taxon>core chlorophytes</taxon>
        <taxon>Trebouxiophyceae</taxon>
        <taxon>Trebouxiales</taxon>
        <taxon>Trebouxiaceae</taxon>
        <taxon>Myrmecia</taxon>
    </lineage>
</organism>
<dbReference type="Proteomes" id="UP001489004">
    <property type="component" value="Unassembled WGS sequence"/>
</dbReference>